<dbReference type="PANTHER" id="PTHR43715:SF1">
    <property type="entry name" value="GDP-MANNOSE 4,6 DEHYDRATASE"/>
    <property type="match status" value="1"/>
</dbReference>
<dbReference type="GO" id="GO:0008446">
    <property type="term" value="F:GDP-mannose 4,6-dehydratase activity"/>
    <property type="evidence" value="ECO:0007669"/>
    <property type="project" value="UniProtKB-UniRule"/>
</dbReference>
<dbReference type="CDD" id="cd05260">
    <property type="entry name" value="GDP_MD_SDR_e"/>
    <property type="match status" value="1"/>
</dbReference>
<evidence type="ECO:0000259" key="8">
    <source>
        <dbReference type="Pfam" id="PF16363"/>
    </source>
</evidence>
<dbReference type="FunFam" id="3.40.50.720:FF:000924">
    <property type="entry name" value="GDP-mannose 4,6 dehydratase"/>
    <property type="match status" value="1"/>
</dbReference>
<dbReference type="Pfam" id="PF16363">
    <property type="entry name" value="GDP_Man_Dehyd"/>
    <property type="match status" value="1"/>
</dbReference>
<reference evidence="9 10" key="1">
    <citation type="submission" date="2018-07" db="EMBL/GenBank/DDBJ databases">
        <title>A draft genome of a endophytic bacteria, a new species of Pedobacter.</title>
        <authorList>
            <person name="Zhang Z.D."/>
            <person name="Chen Z.J."/>
        </authorList>
    </citation>
    <scope>NUCLEOTIDE SEQUENCE [LARGE SCALE GENOMIC DNA]</scope>
    <source>
        <strain evidence="9 10">RS10</strain>
    </source>
</reference>
<gene>
    <name evidence="7 9" type="primary">gmd</name>
    <name evidence="9" type="ORF">DRW42_21320</name>
</gene>
<dbReference type="InterPro" id="IPR036291">
    <property type="entry name" value="NAD(P)-bd_dom_sf"/>
</dbReference>
<keyword evidence="5 7" id="KW-0456">Lyase</keyword>
<proteinExistence type="inferred from homology"/>
<dbReference type="InterPro" id="IPR006368">
    <property type="entry name" value="GDP_Man_deHydtase"/>
</dbReference>
<dbReference type="PANTHER" id="PTHR43715">
    <property type="entry name" value="GDP-MANNOSE 4,6-DEHYDRATASE"/>
    <property type="match status" value="1"/>
</dbReference>
<dbReference type="AlphaFoldDB" id="A0A366KPT9"/>
<dbReference type="EMBL" id="QNQU01000021">
    <property type="protein sequence ID" value="RBQ03550.1"/>
    <property type="molecule type" value="Genomic_DNA"/>
</dbReference>
<evidence type="ECO:0000256" key="5">
    <source>
        <dbReference type="ARBA" id="ARBA00023239"/>
    </source>
</evidence>
<comment type="cofactor">
    <cofactor evidence="2 7">
        <name>NADP(+)</name>
        <dbReference type="ChEBI" id="CHEBI:58349"/>
    </cofactor>
</comment>
<evidence type="ECO:0000256" key="7">
    <source>
        <dbReference type="HAMAP-Rule" id="MF_00955"/>
    </source>
</evidence>
<name>A0A366KPT9_9SPHI</name>
<keyword evidence="10" id="KW-1185">Reference proteome</keyword>
<dbReference type="OrthoDB" id="9779041at2"/>
<dbReference type="RefSeq" id="WP_113950864.1">
    <property type="nucleotide sequence ID" value="NZ_QNQU01000021.1"/>
</dbReference>
<dbReference type="Proteomes" id="UP000252081">
    <property type="component" value="Unassembled WGS sequence"/>
</dbReference>
<protein>
    <recommendedName>
        <fullName evidence="4 7">GDP-mannose 4,6-dehydratase</fullName>
        <ecNumber evidence="4 7">4.2.1.47</ecNumber>
    </recommendedName>
    <alternativeName>
        <fullName evidence="7">GDP-D-mannose dehydratase</fullName>
    </alternativeName>
</protein>
<dbReference type="Gene3D" id="3.40.50.720">
    <property type="entry name" value="NAD(P)-binding Rossmann-like Domain"/>
    <property type="match status" value="1"/>
</dbReference>
<accession>A0A366KPT9</accession>
<evidence type="ECO:0000313" key="9">
    <source>
        <dbReference type="EMBL" id="RBQ03550.1"/>
    </source>
</evidence>
<evidence type="ECO:0000256" key="2">
    <source>
        <dbReference type="ARBA" id="ARBA00001937"/>
    </source>
</evidence>
<comment type="caution">
    <text evidence="9">The sequence shown here is derived from an EMBL/GenBank/DDBJ whole genome shotgun (WGS) entry which is preliminary data.</text>
</comment>
<evidence type="ECO:0000256" key="3">
    <source>
        <dbReference type="ARBA" id="ARBA00009263"/>
    </source>
</evidence>
<evidence type="ECO:0000256" key="4">
    <source>
        <dbReference type="ARBA" id="ARBA00011989"/>
    </source>
</evidence>
<dbReference type="Gene3D" id="3.90.25.10">
    <property type="entry name" value="UDP-galactose 4-epimerase, domain 1"/>
    <property type="match status" value="1"/>
</dbReference>
<dbReference type="HAMAP" id="MF_00955">
    <property type="entry name" value="GDP_Man_dehydratase"/>
    <property type="match status" value="1"/>
</dbReference>
<evidence type="ECO:0000256" key="6">
    <source>
        <dbReference type="ARBA" id="ARBA00059383"/>
    </source>
</evidence>
<comment type="caution">
    <text evidence="7">Lacks conserved residue(s) required for the propagation of feature annotation.</text>
</comment>
<dbReference type="EC" id="4.2.1.47" evidence="4 7"/>
<organism evidence="9 10">
    <name type="scientific">Pedobacter miscanthi</name>
    <dbReference type="NCBI Taxonomy" id="2259170"/>
    <lineage>
        <taxon>Bacteria</taxon>
        <taxon>Pseudomonadati</taxon>
        <taxon>Bacteroidota</taxon>
        <taxon>Sphingobacteriia</taxon>
        <taxon>Sphingobacteriales</taxon>
        <taxon>Sphingobacteriaceae</taxon>
        <taxon>Pedobacter</taxon>
    </lineage>
</organism>
<comment type="function">
    <text evidence="6 7">Catalyzes the conversion of GDP-D-mannose to GDP-4-dehydro-6-deoxy-D-mannose.</text>
</comment>
<comment type="similarity">
    <text evidence="3 7">Belongs to the NAD(P)-dependent epimerase/dehydratase family. GDP-mannose 4,6-dehydratase subfamily.</text>
</comment>
<evidence type="ECO:0000313" key="10">
    <source>
        <dbReference type="Proteomes" id="UP000252081"/>
    </source>
</evidence>
<dbReference type="NCBIfam" id="TIGR01472">
    <property type="entry name" value="gmd"/>
    <property type="match status" value="1"/>
</dbReference>
<dbReference type="SUPFAM" id="SSF51735">
    <property type="entry name" value="NAD(P)-binding Rossmann-fold domains"/>
    <property type="match status" value="1"/>
</dbReference>
<feature type="domain" description="NAD(P)-binding" evidence="8">
    <location>
        <begin position="5"/>
        <end position="352"/>
    </location>
</feature>
<sequence>MKVALITGVTGQDGAYLAEFLLKKGYFVHGLKRRSSSFNTDRIDHLYQDQHELNIRFKLHYGDLTDSTNLIRIIQEIQPDEIYNLAAMSHVHVSFEMPEYTANADGIGTLRLLEAVRILGLTEKTKVYQASTSELYGLVQAVPQSETTPFYPRSPYAVAKMYAYWITVNYREAYGMFACNGILFNHESPLRGETFVTRKITRAAAKIALGLQKCLYLGNLSAQRDWGHAKDYIEAMWLILQQEKPEDFVIATGITTTVRDFVRMSFAELGIEIEFSGKDDNEKGVIIGLDEELLFQNGLKSDRLFLGSTIVQVDPKYFRPTEVDLLLGDPTKSKTQLGWVPKYDLPDLVKEMVISDLHLMKKDEYLKQGGFKTLNYFE</sequence>
<dbReference type="InterPro" id="IPR016040">
    <property type="entry name" value="NAD(P)-bd_dom"/>
</dbReference>
<comment type="catalytic activity">
    <reaction evidence="1 7">
        <text>GDP-alpha-D-mannose = GDP-4-dehydro-alpha-D-rhamnose + H2O</text>
        <dbReference type="Rhea" id="RHEA:23820"/>
        <dbReference type="ChEBI" id="CHEBI:15377"/>
        <dbReference type="ChEBI" id="CHEBI:57527"/>
        <dbReference type="ChEBI" id="CHEBI:57964"/>
        <dbReference type="EC" id="4.2.1.47"/>
    </reaction>
</comment>
<dbReference type="GO" id="GO:0070401">
    <property type="term" value="F:NADP+ binding"/>
    <property type="evidence" value="ECO:0007669"/>
    <property type="project" value="UniProtKB-UniRule"/>
</dbReference>
<keyword evidence="7" id="KW-0521">NADP</keyword>
<dbReference type="GO" id="GO:0042351">
    <property type="term" value="P:'de novo' GDP-L-fucose biosynthetic process"/>
    <property type="evidence" value="ECO:0007669"/>
    <property type="project" value="TreeGrafter"/>
</dbReference>
<evidence type="ECO:0000256" key="1">
    <source>
        <dbReference type="ARBA" id="ARBA00000188"/>
    </source>
</evidence>